<dbReference type="PRINTS" id="PR00455">
    <property type="entry name" value="HTHTETR"/>
</dbReference>
<dbReference type="Gene3D" id="1.10.357.10">
    <property type="entry name" value="Tetracycline Repressor, domain 2"/>
    <property type="match status" value="1"/>
</dbReference>
<evidence type="ECO:0000259" key="5">
    <source>
        <dbReference type="PROSITE" id="PS50977"/>
    </source>
</evidence>
<keyword evidence="3" id="KW-0804">Transcription</keyword>
<evidence type="ECO:0000313" key="6">
    <source>
        <dbReference type="EMBL" id="NYE75042.1"/>
    </source>
</evidence>
<dbReference type="GO" id="GO:0003700">
    <property type="term" value="F:DNA-binding transcription factor activity"/>
    <property type="evidence" value="ECO:0007669"/>
    <property type="project" value="TreeGrafter"/>
</dbReference>
<dbReference type="RefSeq" id="WP_179757615.1">
    <property type="nucleotide sequence ID" value="NZ_JACCBU010000001.1"/>
</dbReference>
<dbReference type="GO" id="GO:0000976">
    <property type="term" value="F:transcription cis-regulatory region binding"/>
    <property type="evidence" value="ECO:0007669"/>
    <property type="project" value="TreeGrafter"/>
</dbReference>
<keyword evidence="1" id="KW-0805">Transcription regulation</keyword>
<comment type="caution">
    <text evidence="6">The sequence shown here is derived from an EMBL/GenBank/DDBJ whole genome shotgun (WGS) entry which is preliminary data.</text>
</comment>
<dbReference type="AlphaFoldDB" id="A0A7Y9IDU2"/>
<dbReference type="EMBL" id="JACCBU010000001">
    <property type="protein sequence ID" value="NYE75042.1"/>
    <property type="molecule type" value="Genomic_DNA"/>
</dbReference>
<sequence>MAEDPYAQRDRRILDAAADLVLRWGAKRVTIDEVARHAGIGKGTVYLHFESRARLLDAMLMRESVAITDELIAAIERDPVAVLPGEQARLTYLIVHRRPLSRAMMTRDRDLLGELAHEQAVRPLAESSRTFGHEFFALLRDHGLLRADQEPGTQELIFGAIQTGFYLNPAAAELAPEATANALRDTIAATLQPPEPPDPTRLESAASQAVARYRRLRDDLADEIARRPERSR</sequence>
<dbReference type="InterPro" id="IPR050109">
    <property type="entry name" value="HTH-type_TetR-like_transc_reg"/>
</dbReference>
<dbReference type="PANTHER" id="PTHR30055:SF234">
    <property type="entry name" value="HTH-TYPE TRANSCRIPTIONAL REGULATOR BETI"/>
    <property type="match status" value="1"/>
</dbReference>
<dbReference type="InterPro" id="IPR009057">
    <property type="entry name" value="Homeodomain-like_sf"/>
</dbReference>
<feature type="domain" description="HTH tetR-type" evidence="5">
    <location>
        <begin position="7"/>
        <end position="67"/>
    </location>
</feature>
<evidence type="ECO:0000313" key="7">
    <source>
        <dbReference type="Proteomes" id="UP000569914"/>
    </source>
</evidence>
<dbReference type="InterPro" id="IPR001647">
    <property type="entry name" value="HTH_TetR"/>
</dbReference>
<name>A0A7Y9IDU2_9ACTN</name>
<protein>
    <submittedName>
        <fullName evidence="6">AcrR family transcriptional regulator</fullName>
    </submittedName>
</protein>
<dbReference type="PROSITE" id="PS50977">
    <property type="entry name" value="HTH_TETR_2"/>
    <property type="match status" value="1"/>
</dbReference>
<evidence type="ECO:0000256" key="4">
    <source>
        <dbReference type="PROSITE-ProRule" id="PRU00335"/>
    </source>
</evidence>
<reference evidence="6 7" key="1">
    <citation type="submission" date="2020-07" db="EMBL/GenBank/DDBJ databases">
        <title>Sequencing the genomes of 1000 actinobacteria strains.</title>
        <authorList>
            <person name="Klenk H.-P."/>
        </authorList>
    </citation>
    <scope>NUCLEOTIDE SEQUENCE [LARGE SCALE GENOMIC DNA]</scope>
    <source>
        <strain evidence="6 7">DSM 22083</strain>
    </source>
</reference>
<proteinExistence type="predicted"/>
<keyword evidence="7" id="KW-1185">Reference proteome</keyword>
<dbReference type="SUPFAM" id="SSF46689">
    <property type="entry name" value="Homeodomain-like"/>
    <property type="match status" value="1"/>
</dbReference>
<evidence type="ECO:0000256" key="3">
    <source>
        <dbReference type="ARBA" id="ARBA00023163"/>
    </source>
</evidence>
<organism evidence="6 7">
    <name type="scientific">Microlunatus parietis</name>
    <dbReference type="NCBI Taxonomy" id="682979"/>
    <lineage>
        <taxon>Bacteria</taxon>
        <taxon>Bacillati</taxon>
        <taxon>Actinomycetota</taxon>
        <taxon>Actinomycetes</taxon>
        <taxon>Propionibacteriales</taxon>
        <taxon>Propionibacteriaceae</taxon>
        <taxon>Microlunatus</taxon>
    </lineage>
</organism>
<keyword evidence="2 4" id="KW-0238">DNA-binding</keyword>
<evidence type="ECO:0000256" key="1">
    <source>
        <dbReference type="ARBA" id="ARBA00023015"/>
    </source>
</evidence>
<dbReference type="Pfam" id="PF00440">
    <property type="entry name" value="TetR_N"/>
    <property type="match status" value="1"/>
</dbReference>
<dbReference type="Proteomes" id="UP000569914">
    <property type="component" value="Unassembled WGS sequence"/>
</dbReference>
<accession>A0A7Y9IDU2</accession>
<dbReference type="PANTHER" id="PTHR30055">
    <property type="entry name" value="HTH-TYPE TRANSCRIPTIONAL REGULATOR RUTR"/>
    <property type="match status" value="1"/>
</dbReference>
<gene>
    <name evidence="6" type="ORF">BKA15_006371</name>
</gene>
<evidence type="ECO:0000256" key="2">
    <source>
        <dbReference type="ARBA" id="ARBA00023125"/>
    </source>
</evidence>
<feature type="DNA-binding region" description="H-T-H motif" evidence="4">
    <location>
        <begin position="30"/>
        <end position="49"/>
    </location>
</feature>